<reference evidence="3 4" key="1">
    <citation type="submission" date="2015-09" db="EMBL/GenBank/DDBJ databases">
        <authorList>
            <consortium name="Pathogen Informatics"/>
        </authorList>
    </citation>
    <scope>NUCLEOTIDE SEQUENCE [LARGE SCALE GENOMIC DNA]</scope>
    <source>
        <strain evidence="3 4">2789STDY5608849</strain>
    </source>
</reference>
<dbReference type="Proteomes" id="UP000095706">
    <property type="component" value="Unassembled WGS sequence"/>
</dbReference>
<sequence length="269" mass="30414">MKKVCLTVLCILLVGCGNAETAETEEKMRFENLDPAKVNMQYGGLKEWDRFYNSFYEQKEGSDLIVLGTVEDYSCFAGGIEIATNISLRVDDVLKGDMEAGEHITVRKPGGAVTVEEYLQSMEDAGITYWNAEELKAEYSEEERRENYIQISFCDLDPVIGQKSLYFLEKDAEKELYYRLCDGFGQYVETASGEYVNAYEIADEKRNADEPMMLALGETVEFDPDAAPEERINIYTMDEIKEGMETYTAPPTDYPGAEEDALEMDCEPG</sequence>
<proteinExistence type="predicted"/>
<dbReference type="RefSeq" id="WP_055225948.1">
    <property type="nucleotide sequence ID" value="NZ_CAXSRP010000010.1"/>
</dbReference>
<feature type="chain" id="PRO_5008015287" evidence="2">
    <location>
        <begin position="22"/>
        <end position="269"/>
    </location>
</feature>
<evidence type="ECO:0000256" key="1">
    <source>
        <dbReference type="SAM" id="MobiDB-lite"/>
    </source>
</evidence>
<keyword evidence="2" id="KW-0732">Signal</keyword>
<feature type="compositionally biased region" description="Acidic residues" evidence="1">
    <location>
        <begin position="256"/>
        <end position="269"/>
    </location>
</feature>
<accession>A0A173X9I5</accession>
<evidence type="ECO:0000313" key="3">
    <source>
        <dbReference type="EMBL" id="CUN48323.1"/>
    </source>
</evidence>
<feature type="region of interest" description="Disordered" evidence="1">
    <location>
        <begin position="246"/>
        <end position="269"/>
    </location>
</feature>
<evidence type="ECO:0000256" key="2">
    <source>
        <dbReference type="SAM" id="SignalP"/>
    </source>
</evidence>
<gene>
    <name evidence="3" type="ORF">ERS852406_00288</name>
</gene>
<organism evidence="3 4">
    <name type="scientific">Fusicatenibacter saccharivorans</name>
    <dbReference type="NCBI Taxonomy" id="1150298"/>
    <lineage>
        <taxon>Bacteria</taxon>
        <taxon>Bacillati</taxon>
        <taxon>Bacillota</taxon>
        <taxon>Clostridia</taxon>
        <taxon>Lachnospirales</taxon>
        <taxon>Lachnospiraceae</taxon>
        <taxon>Fusicatenibacter</taxon>
    </lineage>
</organism>
<feature type="signal peptide" evidence="2">
    <location>
        <begin position="1"/>
        <end position="21"/>
    </location>
</feature>
<protein>
    <submittedName>
        <fullName evidence="3">Uncharacterized protein</fullName>
    </submittedName>
</protein>
<dbReference type="EMBL" id="CYYV01000001">
    <property type="protein sequence ID" value="CUN48323.1"/>
    <property type="molecule type" value="Genomic_DNA"/>
</dbReference>
<evidence type="ECO:0000313" key="4">
    <source>
        <dbReference type="Proteomes" id="UP000095706"/>
    </source>
</evidence>
<dbReference type="AlphaFoldDB" id="A0A173X9I5"/>
<name>A0A173X9I5_9FIRM</name>
<dbReference type="PROSITE" id="PS51257">
    <property type="entry name" value="PROKAR_LIPOPROTEIN"/>
    <property type="match status" value="1"/>
</dbReference>